<feature type="domain" description="Double zinc ribbon" evidence="3">
    <location>
        <begin position="32"/>
        <end position="79"/>
    </location>
</feature>
<evidence type="ECO:0000313" key="4">
    <source>
        <dbReference type="EMBL" id="MCT8971477.1"/>
    </source>
</evidence>
<feature type="domain" description="Phosphoribosyltransferase" evidence="2">
    <location>
        <begin position="200"/>
        <end position="258"/>
    </location>
</feature>
<comment type="similarity">
    <text evidence="1">Belongs to the ComF/GntX family.</text>
</comment>
<dbReference type="RefSeq" id="WP_261615058.1">
    <property type="nucleotide sequence ID" value="NZ_JALIDZ010000003.1"/>
</dbReference>
<dbReference type="PANTHER" id="PTHR47505">
    <property type="entry name" value="DNA UTILIZATION PROTEIN YHGH"/>
    <property type="match status" value="1"/>
</dbReference>
<name>A0AAW5QUA4_9HYPH</name>
<dbReference type="Pfam" id="PF00156">
    <property type="entry name" value="Pribosyltran"/>
    <property type="match status" value="1"/>
</dbReference>
<evidence type="ECO:0000259" key="3">
    <source>
        <dbReference type="Pfam" id="PF18912"/>
    </source>
</evidence>
<dbReference type="Pfam" id="PF18912">
    <property type="entry name" value="DZR_2"/>
    <property type="match status" value="1"/>
</dbReference>
<dbReference type="InterPro" id="IPR000836">
    <property type="entry name" value="PRTase_dom"/>
</dbReference>
<evidence type="ECO:0000259" key="2">
    <source>
        <dbReference type="Pfam" id="PF00156"/>
    </source>
</evidence>
<dbReference type="SUPFAM" id="SSF53271">
    <property type="entry name" value="PRTase-like"/>
    <property type="match status" value="1"/>
</dbReference>
<protein>
    <submittedName>
        <fullName evidence="4">ComF family protein</fullName>
    </submittedName>
</protein>
<dbReference type="InterPro" id="IPR044005">
    <property type="entry name" value="DZR_2"/>
</dbReference>
<accession>A0AAW5QUA4</accession>
<organism evidence="4 5">
    <name type="scientific">Microbaculum marinisediminis</name>
    <dbReference type="NCBI Taxonomy" id="2931392"/>
    <lineage>
        <taxon>Bacteria</taxon>
        <taxon>Pseudomonadati</taxon>
        <taxon>Pseudomonadota</taxon>
        <taxon>Alphaproteobacteria</taxon>
        <taxon>Hyphomicrobiales</taxon>
        <taxon>Tepidamorphaceae</taxon>
        <taxon>Microbaculum</taxon>
    </lineage>
</organism>
<dbReference type="InterPro" id="IPR029057">
    <property type="entry name" value="PRTase-like"/>
</dbReference>
<evidence type="ECO:0000256" key="1">
    <source>
        <dbReference type="ARBA" id="ARBA00008007"/>
    </source>
</evidence>
<comment type="caution">
    <text evidence="4">The sequence shown here is derived from an EMBL/GenBank/DDBJ whole genome shotgun (WGS) entry which is preliminary data.</text>
</comment>
<dbReference type="CDD" id="cd06223">
    <property type="entry name" value="PRTases_typeI"/>
    <property type="match status" value="1"/>
</dbReference>
<dbReference type="InterPro" id="IPR051910">
    <property type="entry name" value="ComF/GntX_DNA_util-trans"/>
</dbReference>
<gene>
    <name evidence="4" type="ORF">MUB46_06375</name>
</gene>
<dbReference type="PANTHER" id="PTHR47505:SF1">
    <property type="entry name" value="DNA UTILIZATION PROTEIN YHGH"/>
    <property type="match status" value="1"/>
</dbReference>
<dbReference type="AlphaFoldDB" id="A0AAW5QUA4"/>
<dbReference type="Gene3D" id="3.40.50.2020">
    <property type="match status" value="1"/>
</dbReference>
<proteinExistence type="inferred from homology"/>
<keyword evidence="5" id="KW-1185">Reference proteome</keyword>
<dbReference type="EMBL" id="JALIDZ010000003">
    <property type="protein sequence ID" value="MCT8971477.1"/>
    <property type="molecule type" value="Genomic_DNA"/>
</dbReference>
<reference evidence="4 5" key="1">
    <citation type="submission" date="2022-04" db="EMBL/GenBank/DDBJ databases">
        <authorList>
            <person name="Ye Y.-Q."/>
            <person name="Du Z.-J."/>
        </authorList>
    </citation>
    <scope>NUCLEOTIDE SEQUENCE [LARGE SCALE GENOMIC DNA]</scope>
    <source>
        <strain evidence="4 5">A6E488</strain>
    </source>
</reference>
<sequence>MSVEVEGAIAKRIRSGFVNTIAVALEGAGRRVVDLVLPPRCAACGGAVTAPGLCGPCWAKVDFVAPPFCQTLGTPFPYDSGEPLVSPAAISDPPDYDRARTVARYDGPARALVHALKFKDRLEMADVMAMQMIRAGAALIGDCDVVVPVPLHRRRLFSRRFNQSALLAEPIARRTGRDYAPTAISRVKGTRRQIGLSASERRRNVSGAFKVMPEDRPLVEGRRVLIVDDVMTTGATVDACARVCRRAGAVSVDVLTFARVVAPI</sequence>
<dbReference type="Proteomes" id="UP001320898">
    <property type="component" value="Unassembled WGS sequence"/>
</dbReference>
<evidence type="ECO:0000313" key="5">
    <source>
        <dbReference type="Proteomes" id="UP001320898"/>
    </source>
</evidence>